<dbReference type="AlphaFoldDB" id="A0A4Z2GN87"/>
<keyword evidence="3" id="KW-1185">Reference proteome</keyword>
<organism evidence="2 3">
    <name type="scientific">Liparis tanakae</name>
    <name type="common">Tanaka's snailfish</name>
    <dbReference type="NCBI Taxonomy" id="230148"/>
    <lineage>
        <taxon>Eukaryota</taxon>
        <taxon>Metazoa</taxon>
        <taxon>Chordata</taxon>
        <taxon>Craniata</taxon>
        <taxon>Vertebrata</taxon>
        <taxon>Euteleostomi</taxon>
        <taxon>Actinopterygii</taxon>
        <taxon>Neopterygii</taxon>
        <taxon>Teleostei</taxon>
        <taxon>Neoteleostei</taxon>
        <taxon>Acanthomorphata</taxon>
        <taxon>Eupercaria</taxon>
        <taxon>Perciformes</taxon>
        <taxon>Cottioidei</taxon>
        <taxon>Cottales</taxon>
        <taxon>Liparidae</taxon>
        <taxon>Liparis</taxon>
    </lineage>
</organism>
<dbReference type="EMBL" id="SRLO01000470">
    <property type="protein sequence ID" value="TNN54976.1"/>
    <property type="molecule type" value="Genomic_DNA"/>
</dbReference>
<accession>A0A4Z2GN87</accession>
<protein>
    <submittedName>
        <fullName evidence="2">Uncharacterized protein</fullName>
    </submittedName>
</protein>
<evidence type="ECO:0000256" key="1">
    <source>
        <dbReference type="SAM" id="MobiDB-lite"/>
    </source>
</evidence>
<evidence type="ECO:0000313" key="3">
    <source>
        <dbReference type="Proteomes" id="UP000314294"/>
    </source>
</evidence>
<reference evidence="2 3" key="1">
    <citation type="submission" date="2019-03" db="EMBL/GenBank/DDBJ databases">
        <title>First draft genome of Liparis tanakae, snailfish: a comprehensive survey of snailfish specific genes.</title>
        <authorList>
            <person name="Kim W."/>
            <person name="Song I."/>
            <person name="Jeong J.-H."/>
            <person name="Kim D."/>
            <person name="Kim S."/>
            <person name="Ryu S."/>
            <person name="Song J.Y."/>
            <person name="Lee S.K."/>
        </authorList>
    </citation>
    <scope>NUCLEOTIDE SEQUENCE [LARGE SCALE GENOMIC DNA]</scope>
    <source>
        <tissue evidence="2">Muscle</tissue>
    </source>
</reference>
<gene>
    <name evidence="2" type="ORF">EYF80_034844</name>
</gene>
<dbReference type="Proteomes" id="UP000314294">
    <property type="component" value="Unassembled WGS sequence"/>
</dbReference>
<sequence length="151" mass="15820">MLQGVLSDAPATRARRLDFFLVSSNAGTEKTLGLKRISKMMSLTEPTALQAARTASGARESPAVAVWTSVSASGQKLASAEPAVGAQQPLSVHRGEQGHFVVVGPQQDVSLQGQTFGRLSQELQEPPALGGLLGSCVDPVQQASRAEEGRR</sequence>
<comment type="caution">
    <text evidence="2">The sequence shown here is derived from an EMBL/GenBank/DDBJ whole genome shotgun (WGS) entry which is preliminary data.</text>
</comment>
<name>A0A4Z2GN87_9TELE</name>
<proteinExistence type="predicted"/>
<evidence type="ECO:0000313" key="2">
    <source>
        <dbReference type="EMBL" id="TNN54976.1"/>
    </source>
</evidence>
<feature type="region of interest" description="Disordered" evidence="1">
    <location>
        <begin position="128"/>
        <end position="151"/>
    </location>
</feature>